<sequence>MRLSGRRWECLCGGQAEGSETEMVWTCEETGRRRPSEEDLAQLHLIEDMTLDRKEWRSRIKIE</sequence>
<protein>
    <submittedName>
        <fullName evidence="1">Uncharacterized protein</fullName>
    </submittedName>
</protein>
<feature type="non-terminal residue" evidence="1">
    <location>
        <position position="63"/>
    </location>
</feature>
<dbReference type="OrthoDB" id="24683at2759"/>
<keyword evidence="2" id="KW-1185">Reference proteome</keyword>
<dbReference type="Proteomes" id="UP000824120">
    <property type="component" value="Chromosome 9"/>
</dbReference>
<gene>
    <name evidence="1" type="ORF">H5410_045735</name>
</gene>
<evidence type="ECO:0000313" key="2">
    <source>
        <dbReference type="Proteomes" id="UP000824120"/>
    </source>
</evidence>
<name>A0A9J5XCF9_SOLCO</name>
<dbReference type="AlphaFoldDB" id="A0A9J5XCF9"/>
<dbReference type="EMBL" id="JACXVP010000009">
    <property type="protein sequence ID" value="KAG5585301.1"/>
    <property type="molecule type" value="Genomic_DNA"/>
</dbReference>
<reference evidence="1 2" key="1">
    <citation type="submission" date="2020-09" db="EMBL/GenBank/DDBJ databases">
        <title>De no assembly of potato wild relative species, Solanum commersonii.</title>
        <authorList>
            <person name="Cho K."/>
        </authorList>
    </citation>
    <scope>NUCLEOTIDE SEQUENCE [LARGE SCALE GENOMIC DNA]</scope>
    <source>
        <strain evidence="1">LZ3.2</strain>
        <tissue evidence="1">Leaf</tissue>
    </source>
</reference>
<organism evidence="1 2">
    <name type="scientific">Solanum commersonii</name>
    <name type="common">Commerson's wild potato</name>
    <name type="synonym">Commerson's nightshade</name>
    <dbReference type="NCBI Taxonomy" id="4109"/>
    <lineage>
        <taxon>Eukaryota</taxon>
        <taxon>Viridiplantae</taxon>
        <taxon>Streptophyta</taxon>
        <taxon>Embryophyta</taxon>
        <taxon>Tracheophyta</taxon>
        <taxon>Spermatophyta</taxon>
        <taxon>Magnoliopsida</taxon>
        <taxon>eudicotyledons</taxon>
        <taxon>Gunneridae</taxon>
        <taxon>Pentapetalae</taxon>
        <taxon>asterids</taxon>
        <taxon>lamiids</taxon>
        <taxon>Solanales</taxon>
        <taxon>Solanaceae</taxon>
        <taxon>Solanoideae</taxon>
        <taxon>Solaneae</taxon>
        <taxon>Solanum</taxon>
    </lineage>
</organism>
<proteinExistence type="predicted"/>
<comment type="caution">
    <text evidence="1">The sequence shown here is derived from an EMBL/GenBank/DDBJ whole genome shotgun (WGS) entry which is preliminary data.</text>
</comment>
<accession>A0A9J5XCF9</accession>
<evidence type="ECO:0000313" key="1">
    <source>
        <dbReference type="EMBL" id="KAG5585301.1"/>
    </source>
</evidence>